<keyword evidence="4" id="KW-0238">DNA-binding</keyword>
<dbReference type="PANTHER" id="PTHR10865:SF28">
    <property type="entry name" value="ELM2 DOMAIN-CONTAINING PROTEIN"/>
    <property type="match status" value="1"/>
</dbReference>
<keyword evidence="5" id="KW-0539">Nucleus</keyword>
<reference evidence="8 9" key="1">
    <citation type="submission" date="2016-05" db="EMBL/GenBank/DDBJ databases">
        <title>Nuclear genome of Blastocystis sp. subtype 1 NandII.</title>
        <authorList>
            <person name="Gentekaki E."/>
            <person name="Curtis B."/>
            <person name="Stairs C."/>
            <person name="Eme L."/>
            <person name="Herman E."/>
            <person name="Klimes V."/>
            <person name="Arias M.C."/>
            <person name="Elias M."/>
            <person name="Hilliou F."/>
            <person name="Klute M."/>
            <person name="Malik S.-B."/>
            <person name="Pightling A."/>
            <person name="Rachubinski R."/>
            <person name="Salas D."/>
            <person name="Schlacht A."/>
            <person name="Suga H."/>
            <person name="Archibald J."/>
            <person name="Ball S.G."/>
            <person name="Clark G."/>
            <person name="Dacks J."/>
            <person name="Van Der Giezen M."/>
            <person name="Tsaousis A."/>
            <person name="Roger A."/>
        </authorList>
    </citation>
    <scope>NUCLEOTIDE SEQUENCE [LARGE SCALE GENOMIC DNA]</scope>
    <source>
        <strain evidence="9">ATCC 50177 / NandII</strain>
    </source>
</reference>
<keyword evidence="1" id="KW-0479">Metal-binding</keyword>
<dbReference type="GO" id="GO:0003714">
    <property type="term" value="F:transcription corepressor activity"/>
    <property type="evidence" value="ECO:0007669"/>
    <property type="project" value="TreeGrafter"/>
</dbReference>
<dbReference type="GO" id="GO:0000122">
    <property type="term" value="P:negative regulation of transcription by RNA polymerase II"/>
    <property type="evidence" value="ECO:0007669"/>
    <property type="project" value="TreeGrafter"/>
</dbReference>
<feature type="compositionally biased region" description="Basic and acidic residues" evidence="6">
    <location>
        <begin position="69"/>
        <end position="78"/>
    </location>
</feature>
<feature type="region of interest" description="Disordered" evidence="6">
    <location>
        <begin position="54"/>
        <end position="147"/>
    </location>
</feature>
<dbReference type="InterPro" id="IPR017884">
    <property type="entry name" value="SANT_dom"/>
</dbReference>
<evidence type="ECO:0000256" key="5">
    <source>
        <dbReference type="ARBA" id="ARBA00023242"/>
    </source>
</evidence>
<keyword evidence="3" id="KW-0862">Zinc</keyword>
<dbReference type="InterPro" id="IPR009057">
    <property type="entry name" value="Homeodomain-like_sf"/>
</dbReference>
<evidence type="ECO:0000256" key="4">
    <source>
        <dbReference type="ARBA" id="ARBA00023125"/>
    </source>
</evidence>
<organism evidence="8 9">
    <name type="scientific">Blastocystis sp. subtype 1 (strain ATCC 50177 / NandII)</name>
    <dbReference type="NCBI Taxonomy" id="478820"/>
    <lineage>
        <taxon>Eukaryota</taxon>
        <taxon>Sar</taxon>
        <taxon>Stramenopiles</taxon>
        <taxon>Bigyra</taxon>
        <taxon>Opalozoa</taxon>
        <taxon>Opalinata</taxon>
        <taxon>Blastocystidae</taxon>
        <taxon>Blastocystis</taxon>
    </lineage>
</organism>
<evidence type="ECO:0000313" key="8">
    <source>
        <dbReference type="EMBL" id="OAO12229.1"/>
    </source>
</evidence>
<dbReference type="OrthoDB" id="2193595at2759"/>
<evidence type="ECO:0000256" key="6">
    <source>
        <dbReference type="SAM" id="MobiDB-lite"/>
    </source>
</evidence>
<evidence type="ECO:0000256" key="1">
    <source>
        <dbReference type="ARBA" id="ARBA00022723"/>
    </source>
</evidence>
<dbReference type="PROSITE" id="PS51293">
    <property type="entry name" value="SANT"/>
    <property type="match status" value="1"/>
</dbReference>
<feature type="domain" description="SANT" evidence="7">
    <location>
        <begin position="241"/>
        <end position="292"/>
    </location>
</feature>
<proteinExistence type="predicted"/>
<dbReference type="GO" id="GO:0008270">
    <property type="term" value="F:zinc ion binding"/>
    <property type="evidence" value="ECO:0007669"/>
    <property type="project" value="UniProtKB-KW"/>
</dbReference>
<dbReference type="InterPro" id="IPR040138">
    <property type="entry name" value="MIER/MTA"/>
</dbReference>
<evidence type="ECO:0000256" key="2">
    <source>
        <dbReference type="ARBA" id="ARBA00022771"/>
    </source>
</evidence>
<sequence>MTDIQKEREISKLLDIITYIRNVGRNAGTVSCFDDTVEYDMLKALRIKMYEKPPKVSSLPKRPYMTKKKLMELKGQEKSEEDSESSTKSSKKQKRKVTKKKEKGKEEKEDTDAYPESKSHSKKPKKPVEKKEKQEHKEVEKREKREKREKTGEDYCIDCYLPIEAEEKPWENIRFPKTMTKKGRSHRPCQAIQQMESYLSCVNSIYNKRSPIANGLHNTQLYLFNRARLLGQVDSDLVPMSPLEKWSPHEVVVFEAAICVYGKDFYQISKAIKTKTTKEVIEFYYSWKFSSHYYSWRAHYRSPFEDYITKAG</sequence>
<dbReference type="FunFam" id="1.10.10.60:FF:000012">
    <property type="entry name" value="Metastasis-associated 1 family, member 3"/>
    <property type="match status" value="1"/>
</dbReference>
<feature type="compositionally biased region" description="Basic residues" evidence="6">
    <location>
        <begin position="89"/>
        <end position="102"/>
    </location>
</feature>
<protein>
    <submittedName>
        <fullName evidence="8">MYB DNA binding protein/ transcription factor-like protein</fullName>
    </submittedName>
</protein>
<evidence type="ECO:0000259" key="7">
    <source>
        <dbReference type="PROSITE" id="PS51293"/>
    </source>
</evidence>
<dbReference type="Proteomes" id="UP000078348">
    <property type="component" value="Unassembled WGS sequence"/>
</dbReference>
<dbReference type="PANTHER" id="PTHR10865">
    <property type="entry name" value="METASTASIS-ASSOCIATED PROTEIN AND MESODERM INDUCTION EARLY RESPONSE PROTEIN"/>
    <property type="match status" value="1"/>
</dbReference>
<dbReference type="STRING" id="478820.A0A196S8B5"/>
<dbReference type="AlphaFoldDB" id="A0A196S8B5"/>
<keyword evidence="9" id="KW-1185">Reference proteome</keyword>
<dbReference type="GO" id="GO:0003677">
    <property type="term" value="F:DNA binding"/>
    <property type="evidence" value="ECO:0007669"/>
    <property type="project" value="UniProtKB-KW"/>
</dbReference>
<dbReference type="InterPro" id="IPR001005">
    <property type="entry name" value="SANT/Myb"/>
</dbReference>
<comment type="caution">
    <text evidence="8">The sequence shown here is derived from an EMBL/GenBank/DDBJ whole genome shotgun (WGS) entry which is preliminary data.</text>
</comment>
<dbReference type="GO" id="GO:0005654">
    <property type="term" value="C:nucleoplasm"/>
    <property type="evidence" value="ECO:0007669"/>
    <property type="project" value="TreeGrafter"/>
</dbReference>
<dbReference type="EMBL" id="LXWW01000558">
    <property type="protein sequence ID" value="OAO12229.1"/>
    <property type="molecule type" value="Genomic_DNA"/>
</dbReference>
<dbReference type="Gene3D" id="1.10.10.60">
    <property type="entry name" value="Homeodomain-like"/>
    <property type="match status" value="1"/>
</dbReference>
<dbReference type="SMART" id="SM00717">
    <property type="entry name" value="SANT"/>
    <property type="match status" value="1"/>
</dbReference>
<dbReference type="SUPFAM" id="SSF46689">
    <property type="entry name" value="Homeodomain-like"/>
    <property type="match status" value="1"/>
</dbReference>
<evidence type="ECO:0000256" key="3">
    <source>
        <dbReference type="ARBA" id="ARBA00022833"/>
    </source>
</evidence>
<name>A0A196S8B5_BLAHN</name>
<feature type="compositionally biased region" description="Basic and acidic residues" evidence="6">
    <location>
        <begin position="126"/>
        <end position="147"/>
    </location>
</feature>
<dbReference type="GO" id="GO:0042826">
    <property type="term" value="F:histone deacetylase binding"/>
    <property type="evidence" value="ECO:0007669"/>
    <property type="project" value="TreeGrafter"/>
</dbReference>
<accession>A0A196S8B5</accession>
<keyword evidence="2" id="KW-0863">Zinc-finger</keyword>
<gene>
    <name evidence="8" type="ORF">AV274_6109</name>
</gene>
<evidence type="ECO:0000313" key="9">
    <source>
        <dbReference type="Proteomes" id="UP000078348"/>
    </source>
</evidence>